<dbReference type="Proteomes" id="UP000634308">
    <property type="component" value="Unassembled WGS sequence"/>
</dbReference>
<gene>
    <name evidence="2" type="ORF">GCM10008959_16110</name>
</gene>
<organism evidence="2 3">
    <name type="scientific">Deinococcus seoulensis</name>
    <dbReference type="NCBI Taxonomy" id="1837379"/>
    <lineage>
        <taxon>Bacteria</taxon>
        <taxon>Thermotogati</taxon>
        <taxon>Deinococcota</taxon>
        <taxon>Deinococci</taxon>
        <taxon>Deinococcales</taxon>
        <taxon>Deinococcaceae</taxon>
        <taxon>Deinococcus</taxon>
    </lineage>
</organism>
<evidence type="ECO:0000313" key="3">
    <source>
        <dbReference type="Proteomes" id="UP000634308"/>
    </source>
</evidence>
<dbReference type="EMBL" id="BMQM01000008">
    <property type="protein sequence ID" value="GGR55282.1"/>
    <property type="molecule type" value="Genomic_DNA"/>
</dbReference>
<protein>
    <submittedName>
        <fullName evidence="2">Uncharacterized protein</fullName>
    </submittedName>
</protein>
<sequence length="92" mass="10036">MTRQAMTRQEYLLRCAWISFQHRWTWAAGVAALAALAGIMLEVGAALTLLLTLGATLLVTAAIVVNSVQRHSQDVLPLRDLPGDPQETARQP</sequence>
<reference evidence="3" key="1">
    <citation type="journal article" date="2019" name="Int. J. Syst. Evol. Microbiol.">
        <title>The Global Catalogue of Microorganisms (GCM) 10K type strain sequencing project: providing services to taxonomists for standard genome sequencing and annotation.</title>
        <authorList>
            <consortium name="The Broad Institute Genomics Platform"/>
            <consortium name="The Broad Institute Genome Sequencing Center for Infectious Disease"/>
            <person name="Wu L."/>
            <person name="Ma J."/>
        </authorList>
    </citation>
    <scope>NUCLEOTIDE SEQUENCE [LARGE SCALE GENOMIC DNA]</scope>
    <source>
        <strain evidence="3">JCM 31404</strain>
    </source>
</reference>
<keyword evidence="1" id="KW-0812">Transmembrane</keyword>
<keyword evidence="3" id="KW-1185">Reference proteome</keyword>
<proteinExistence type="predicted"/>
<feature type="transmembrane region" description="Helical" evidence="1">
    <location>
        <begin position="24"/>
        <end position="41"/>
    </location>
</feature>
<accession>A0ABQ2RTG9</accession>
<name>A0ABQ2RTG9_9DEIO</name>
<dbReference type="RefSeq" id="WP_189064473.1">
    <property type="nucleotide sequence ID" value="NZ_BMQM01000008.1"/>
</dbReference>
<keyword evidence="1" id="KW-0472">Membrane</keyword>
<evidence type="ECO:0000256" key="1">
    <source>
        <dbReference type="SAM" id="Phobius"/>
    </source>
</evidence>
<keyword evidence="1" id="KW-1133">Transmembrane helix</keyword>
<evidence type="ECO:0000313" key="2">
    <source>
        <dbReference type="EMBL" id="GGR55282.1"/>
    </source>
</evidence>
<comment type="caution">
    <text evidence="2">The sequence shown here is derived from an EMBL/GenBank/DDBJ whole genome shotgun (WGS) entry which is preliminary data.</text>
</comment>
<feature type="transmembrane region" description="Helical" evidence="1">
    <location>
        <begin position="47"/>
        <end position="68"/>
    </location>
</feature>